<keyword evidence="5" id="KW-1185">Reference proteome</keyword>
<evidence type="ECO:0000256" key="1">
    <source>
        <dbReference type="SAM" id="Coils"/>
    </source>
</evidence>
<dbReference type="RefSeq" id="WP_371865479.1">
    <property type="nucleotide sequence ID" value="NZ_WKJL01000056.1"/>
</dbReference>
<organism evidence="4 5">
    <name type="scientific">Duganella aquatilis</name>
    <dbReference type="NCBI Taxonomy" id="2666082"/>
    <lineage>
        <taxon>Bacteria</taxon>
        <taxon>Pseudomonadati</taxon>
        <taxon>Pseudomonadota</taxon>
        <taxon>Betaproteobacteria</taxon>
        <taxon>Burkholderiales</taxon>
        <taxon>Oxalobacteraceae</taxon>
        <taxon>Telluria group</taxon>
        <taxon>Duganella</taxon>
    </lineage>
</organism>
<feature type="chain" id="PRO_5032847610" description="FimV N-terminal domain-containing protein" evidence="2">
    <location>
        <begin position="20"/>
        <end position="299"/>
    </location>
</feature>
<protein>
    <recommendedName>
        <fullName evidence="3">FimV N-terminal domain-containing protein</fullName>
    </recommendedName>
</protein>
<sequence>MTTSISALALAGAALVAQSAELGDIAPRSYIGQPLAVDIDLVALTPEEQAGLQVRLADANVYRGANVTMNPALTSVRLQVEKRGSRQVLHVTTTRAVDADYVHLYVELGVPGKQDVRLATVWLQKDPNPPAPVVVAPPAAVMTPAQAEQVAAQARAARVASEAANRQAAAEAASRAAAEAAGKARRIAGVWVSADGKPMKSPPREESAEVPVGVAQALLPLAPLPLPKGVKRPAPVSCAPTGMSAKECQALDNHNAELSSKLVELEGKMKMLQGALAGAAPVAVGVAAHGAPAAAAASG</sequence>
<feature type="domain" description="FimV N-terminal" evidence="3">
    <location>
        <begin position="21"/>
        <end position="124"/>
    </location>
</feature>
<feature type="non-terminal residue" evidence="4">
    <location>
        <position position="299"/>
    </location>
</feature>
<evidence type="ECO:0000313" key="5">
    <source>
        <dbReference type="Proteomes" id="UP000439986"/>
    </source>
</evidence>
<evidence type="ECO:0000256" key="2">
    <source>
        <dbReference type="SAM" id="SignalP"/>
    </source>
</evidence>
<comment type="caution">
    <text evidence="4">The sequence shown here is derived from an EMBL/GenBank/DDBJ whole genome shotgun (WGS) entry which is preliminary data.</text>
</comment>
<reference evidence="4 5" key="1">
    <citation type="submission" date="2019-11" db="EMBL/GenBank/DDBJ databases">
        <title>Novel species isolated from a subtropical stream in China.</title>
        <authorList>
            <person name="Lu H."/>
        </authorList>
    </citation>
    <scope>NUCLEOTIDE SEQUENCE [LARGE SCALE GENOMIC DNA]</scope>
    <source>
        <strain evidence="4 5">FT26W</strain>
    </source>
</reference>
<dbReference type="EMBL" id="WKJL01000056">
    <property type="protein sequence ID" value="MRW88330.1"/>
    <property type="molecule type" value="Genomic_DNA"/>
</dbReference>
<proteinExistence type="predicted"/>
<evidence type="ECO:0000313" key="4">
    <source>
        <dbReference type="EMBL" id="MRW88330.1"/>
    </source>
</evidence>
<keyword evidence="1" id="KW-0175">Coiled coil</keyword>
<keyword evidence="2" id="KW-0732">Signal</keyword>
<dbReference type="Pfam" id="PF25800">
    <property type="entry name" value="FimV_N"/>
    <property type="match status" value="1"/>
</dbReference>
<dbReference type="Proteomes" id="UP000439986">
    <property type="component" value="Unassembled WGS sequence"/>
</dbReference>
<feature type="signal peptide" evidence="2">
    <location>
        <begin position="1"/>
        <end position="19"/>
    </location>
</feature>
<dbReference type="InterPro" id="IPR057840">
    <property type="entry name" value="FimV_N"/>
</dbReference>
<feature type="coiled-coil region" evidence="1">
    <location>
        <begin position="248"/>
        <end position="275"/>
    </location>
</feature>
<evidence type="ECO:0000259" key="3">
    <source>
        <dbReference type="Pfam" id="PF25800"/>
    </source>
</evidence>
<gene>
    <name evidence="4" type="ORF">GJ698_30055</name>
</gene>
<name>A0A844DHB7_9BURK</name>
<dbReference type="AlphaFoldDB" id="A0A844DHB7"/>
<accession>A0A844DHB7</accession>